<dbReference type="Proteomes" id="UP000606974">
    <property type="component" value="Unassembled WGS sequence"/>
</dbReference>
<proteinExistence type="predicted"/>
<dbReference type="PANTHER" id="PTHR38790">
    <property type="entry name" value="2EXR DOMAIN-CONTAINING PROTEIN-RELATED"/>
    <property type="match status" value="1"/>
</dbReference>
<dbReference type="AlphaFoldDB" id="A0A8H7E9I4"/>
<gene>
    <name evidence="2" type="ORF">GJ744_003482</name>
</gene>
<comment type="caution">
    <text evidence="2">The sequence shown here is derived from an EMBL/GenBank/DDBJ whole genome shotgun (WGS) entry which is preliminary data.</text>
</comment>
<protein>
    <recommendedName>
        <fullName evidence="1">DUF7730 domain-containing protein</fullName>
    </recommendedName>
</protein>
<accession>A0A8H7E9I4</accession>
<evidence type="ECO:0000259" key="1">
    <source>
        <dbReference type="Pfam" id="PF24864"/>
    </source>
</evidence>
<name>A0A8H7E9I4_9EURO</name>
<dbReference type="OrthoDB" id="515692at2759"/>
<dbReference type="Pfam" id="PF24864">
    <property type="entry name" value="DUF7730"/>
    <property type="match status" value="1"/>
</dbReference>
<evidence type="ECO:0000313" key="3">
    <source>
        <dbReference type="Proteomes" id="UP000606974"/>
    </source>
</evidence>
<dbReference type="EMBL" id="JAACFV010000017">
    <property type="protein sequence ID" value="KAF7511751.1"/>
    <property type="molecule type" value="Genomic_DNA"/>
</dbReference>
<feature type="domain" description="DUF7730" evidence="1">
    <location>
        <begin position="42"/>
        <end position="292"/>
    </location>
</feature>
<reference evidence="2" key="1">
    <citation type="submission" date="2020-02" db="EMBL/GenBank/DDBJ databases">
        <authorList>
            <person name="Palmer J.M."/>
        </authorList>
    </citation>
    <scope>NUCLEOTIDE SEQUENCE</scope>
    <source>
        <strain evidence="2">EPUS1.4</strain>
        <tissue evidence="2">Thallus</tissue>
    </source>
</reference>
<organism evidence="2 3">
    <name type="scientific">Endocarpon pusillum</name>
    <dbReference type="NCBI Taxonomy" id="364733"/>
    <lineage>
        <taxon>Eukaryota</taxon>
        <taxon>Fungi</taxon>
        <taxon>Dikarya</taxon>
        <taxon>Ascomycota</taxon>
        <taxon>Pezizomycotina</taxon>
        <taxon>Eurotiomycetes</taxon>
        <taxon>Chaetothyriomycetidae</taxon>
        <taxon>Verrucariales</taxon>
        <taxon>Verrucariaceae</taxon>
        <taxon>Endocarpon</taxon>
    </lineage>
</organism>
<keyword evidence="3" id="KW-1185">Reference proteome</keyword>
<evidence type="ECO:0000313" key="2">
    <source>
        <dbReference type="EMBL" id="KAF7511751.1"/>
    </source>
</evidence>
<sequence>MLYWLYRQILLSEPAIPPRLPILAPKRQHVLTPSPSHDNLHATAKSAFFQQLPLELRRHIYIAAFGKRTIHMDLRFDYPEPPGLRHARLKGDCMHERERSELARWRWWSSVCHRNPLLECWLDQCRTGENNATCFLFPGEWPDKCFLGVMGWLLACRQAYLEGLDVLYSTNTVHLSSIVLTRHLPLLILPQRLVSITSLELLWDLVLFRPLPDHQADQETGWPAYQALVLVVASAFPNLRKLHISIQTGSYVAKPFAEYIESHERKLLDPIDEMVRKIGPQLQDCQIALPYSLHTALLPRAESVGARVESGGRGALSWRQFWRSVTAEQDEQSQSDLGYWVRRGVDDMPLTCS</sequence>
<dbReference type="InterPro" id="IPR056632">
    <property type="entry name" value="DUF7730"/>
</dbReference>